<evidence type="ECO:0000313" key="4">
    <source>
        <dbReference type="Proteomes" id="UP001596022"/>
    </source>
</evidence>
<dbReference type="InterPro" id="IPR044662">
    <property type="entry name" value="HS1/DABB1-like"/>
</dbReference>
<reference evidence="4" key="1">
    <citation type="journal article" date="2019" name="Int. J. Syst. Evol. Microbiol.">
        <title>The Global Catalogue of Microorganisms (GCM) 10K type strain sequencing project: providing services to taxonomists for standard genome sequencing and annotation.</title>
        <authorList>
            <consortium name="The Broad Institute Genomics Platform"/>
            <consortium name="The Broad Institute Genome Sequencing Center for Infectious Disease"/>
            <person name="Wu L."/>
            <person name="Ma J."/>
        </authorList>
    </citation>
    <scope>NUCLEOTIDE SEQUENCE [LARGE SCALE GENOMIC DNA]</scope>
    <source>
        <strain evidence="4">CGMCC 1.16306</strain>
    </source>
</reference>
<dbReference type="Gene3D" id="3.30.70.100">
    <property type="match status" value="1"/>
</dbReference>
<name>A0ABV9GMW2_9BACL</name>
<dbReference type="RefSeq" id="WP_376845662.1">
    <property type="nucleotide sequence ID" value="NZ_JBHSFW010000002.1"/>
</dbReference>
<proteinExistence type="predicted"/>
<feature type="domain" description="Stress-response A/B barrel" evidence="2">
    <location>
        <begin position="2"/>
        <end position="95"/>
    </location>
</feature>
<dbReference type="PROSITE" id="PS51502">
    <property type="entry name" value="S_R_A_B_BARREL"/>
    <property type="match status" value="1"/>
</dbReference>
<dbReference type="Proteomes" id="UP001596022">
    <property type="component" value="Unassembled WGS sequence"/>
</dbReference>
<dbReference type="PANTHER" id="PTHR33178">
    <property type="match status" value="1"/>
</dbReference>
<dbReference type="InterPro" id="IPR011008">
    <property type="entry name" value="Dimeric_a/b-barrel"/>
</dbReference>
<dbReference type="InterPro" id="IPR013097">
    <property type="entry name" value="Dabb"/>
</dbReference>
<dbReference type="EMBL" id="JBHSFW010000002">
    <property type="protein sequence ID" value="MFC4618621.1"/>
    <property type="molecule type" value="Genomic_DNA"/>
</dbReference>
<evidence type="ECO:0000256" key="1">
    <source>
        <dbReference type="ARBA" id="ARBA00011738"/>
    </source>
</evidence>
<dbReference type="SMART" id="SM00886">
    <property type="entry name" value="Dabb"/>
    <property type="match status" value="1"/>
</dbReference>
<evidence type="ECO:0000259" key="2">
    <source>
        <dbReference type="PROSITE" id="PS51502"/>
    </source>
</evidence>
<keyword evidence="4" id="KW-1185">Reference proteome</keyword>
<dbReference type="Pfam" id="PF07876">
    <property type="entry name" value="Dabb"/>
    <property type="match status" value="1"/>
</dbReference>
<gene>
    <name evidence="3" type="ORF">ACFO4N_07710</name>
</gene>
<evidence type="ECO:0000313" key="3">
    <source>
        <dbReference type="EMBL" id="MFC4618621.1"/>
    </source>
</evidence>
<dbReference type="PANTHER" id="PTHR33178:SF10">
    <property type="entry name" value="STRESS-RESPONSE A_B BARREL DOMAIN-CONTAINING PROTEIN"/>
    <property type="match status" value="1"/>
</dbReference>
<dbReference type="SUPFAM" id="SSF54909">
    <property type="entry name" value="Dimeric alpha+beta barrel"/>
    <property type="match status" value="1"/>
</dbReference>
<accession>A0ABV9GMW2</accession>
<comment type="subunit">
    <text evidence="1">Homodimer.</text>
</comment>
<sequence>MVEHIVLFKFKPETTKEQKEEAMRRLRALKSVLPGINDIQTNHNFTDRGKGYVMGLTVRFDSMEAFEHYGPSPEHQAVLSYLKEIGLEDTLAVDFTIE</sequence>
<protein>
    <submittedName>
        <fullName evidence="3">Dabb family protein</fullName>
    </submittedName>
</protein>
<organism evidence="3 4">
    <name type="scientific">Camelliibacillus cellulosilyticus</name>
    <dbReference type="NCBI Taxonomy" id="2174486"/>
    <lineage>
        <taxon>Bacteria</taxon>
        <taxon>Bacillati</taxon>
        <taxon>Bacillota</taxon>
        <taxon>Bacilli</taxon>
        <taxon>Bacillales</taxon>
        <taxon>Sporolactobacillaceae</taxon>
        <taxon>Camelliibacillus</taxon>
    </lineage>
</organism>
<comment type="caution">
    <text evidence="3">The sequence shown here is derived from an EMBL/GenBank/DDBJ whole genome shotgun (WGS) entry which is preliminary data.</text>
</comment>